<feature type="transmembrane region" description="Helical" evidence="1">
    <location>
        <begin position="63"/>
        <end position="86"/>
    </location>
</feature>
<keyword evidence="1" id="KW-0812">Transmembrane</keyword>
<keyword evidence="1" id="KW-1133">Transmembrane helix</keyword>
<organism evidence="2 3">
    <name type="scientific">Plasmodium falciparum (isolate 7G8)</name>
    <dbReference type="NCBI Taxonomy" id="57266"/>
    <lineage>
        <taxon>Eukaryota</taxon>
        <taxon>Sar</taxon>
        <taxon>Alveolata</taxon>
        <taxon>Apicomplexa</taxon>
        <taxon>Aconoidasida</taxon>
        <taxon>Haemosporida</taxon>
        <taxon>Plasmodiidae</taxon>
        <taxon>Plasmodium</taxon>
        <taxon>Plasmodium (Laverania)</taxon>
    </lineage>
</organism>
<reference evidence="3" key="1">
    <citation type="submission" date="2007-11" db="EMBL/GenBank/DDBJ databases">
        <authorList>
            <consortium name="The Broad Institute Genome Sequencing Platform"/>
            <person name="Volkman S.K."/>
            <person name="Daily J.P."/>
            <person name="Sarr O."/>
            <person name="Ndiaye D."/>
            <person name="Ndir O."/>
            <person name="Mboup S."/>
            <person name="Lukens A."/>
            <person name="Stange-Thomann N."/>
            <person name="Mauceli E."/>
            <person name="Gnerre S."/>
            <person name="Jaffe D."/>
            <person name="Zainoun J."/>
            <person name="Wiegand R.C."/>
            <person name="Birren B."/>
            <person name="Galagan J."/>
            <person name="Lander E."/>
            <person name="Wirth D.F."/>
        </authorList>
    </citation>
    <scope>NUCLEOTIDE SEQUENCE [LARGE SCALE GENOMIC DNA]</scope>
    <source>
        <strain evidence="3">7G8</strain>
    </source>
</reference>
<reference evidence="2 3" key="2">
    <citation type="submission" date="2013-02" db="EMBL/GenBank/DDBJ databases">
        <title>The Genome Sequence of Plasmodium falciparum 7G8.</title>
        <authorList>
            <consortium name="The Broad Institute Genome Sequencing Platform"/>
            <consortium name="The Broad Institute Genome Sequencing Center for Infectious Disease"/>
            <person name="Neafsey D."/>
            <person name="Cheeseman I."/>
            <person name="Volkman S."/>
            <person name="Adams J."/>
            <person name="Walker B."/>
            <person name="Young S.K."/>
            <person name="Zeng Q."/>
            <person name="Gargeya S."/>
            <person name="Fitzgerald M."/>
            <person name="Haas B."/>
            <person name="Abouelleil A."/>
            <person name="Alvarado L."/>
            <person name="Arachchi H.M."/>
            <person name="Berlin A.M."/>
            <person name="Chapman S.B."/>
            <person name="Dewar J."/>
            <person name="Goldberg J."/>
            <person name="Griggs A."/>
            <person name="Gujja S."/>
            <person name="Hansen M."/>
            <person name="Howarth C."/>
            <person name="Imamovic A."/>
            <person name="Larimer J."/>
            <person name="McCowan C."/>
            <person name="Murphy C."/>
            <person name="Neiman D."/>
            <person name="Pearson M."/>
            <person name="Priest M."/>
            <person name="Roberts A."/>
            <person name="Saif S."/>
            <person name="Shea T."/>
            <person name="Sisk P."/>
            <person name="Sykes S."/>
            <person name="Wortman J."/>
            <person name="Nusbaum C."/>
            <person name="Birren B."/>
        </authorList>
    </citation>
    <scope>NUCLEOTIDE SEQUENCE [LARGE SCALE GENOMIC DNA]</scope>
    <source>
        <strain evidence="2 3">7G8</strain>
    </source>
</reference>
<feature type="transmembrane region" description="Helical" evidence="1">
    <location>
        <begin position="106"/>
        <end position="128"/>
    </location>
</feature>
<proteinExistence type="predicted"/>
<name>W7FFB1_PLAF8</name>
<accession>W7FFB1</accession>
<keyword evidence="1" id="KW-0472">Membrane</keyword>
<evidence type="ECO:0000313" key="3">
    <source>
        <dbReference type="Proteomes" id="UP000030688"/>
    </source>
</evidence>
<feature type="transmembrane region" description="Helical" evidence="1">
    <location>
        <begin position="135"/>
        <end position="162"/>
    </location>
</feature>
<evidence type="ECO:0000313" key="2">
    <source>
        <dbReference type="EMBL" id="EUR72151.1"/>
    </source>
</evidence>
<evidence type="ECO:0000256" key="1">
    <source>
        <dbReference type="SAM" id="Phobius"/>
    </source>
</evidence>
<protein>
    <submittedName>
        <fullName evidence="2">Uncharacterized protein</fullName>
    </submittedName>
</protein>
<dbReference type="Proteomes" id="UP000030688">
    <property type="component" value="Unassembled WGS sequence"/>
</dbReference>
<sequence length="168" mass="19035">MSYLALRCTIITNITHLLLLSSLVSSLLYFLGQLLSSFHPIITNFMSYLALRCTIITNITHLLLLFSLISSFLYFLGQLLSSSYLITTKSISNMHNHVQNNTFTSTILSLFITMVPLTSSTNFTLLNYYSVPVQFVLLLVISCTIMHNNVQFVFIITAFTLLQHLLLL</sequence>
<gene>
    <name evidence="2" type="ORF">PFBG_02740</name>
</gene>
<dbReference type="AlphaFoldDB" id="W7FFB1"/>
<dbReference type="EMBL" id="KE123614">
    <property type="protein sequence ID" value="EUR72151.1"/>
    <property type="molecule type" value="Genomic_DNA"/>
</dbReference>